<accession>A0ABP0WE39</accession>
<feature type="compositionally biased region" description="Low complexity" evidence="4">
    <location>
        <begin position="1441"/>
        <end position="1451"/>
    </location>
</feature>
<evidence type="ECO:0000256" key="4">
    <source>
        <dbReference type="SAM" id="MobiDB-lite"/>
    </source>
</evidence>
<feature type="compositionally biased region" description="Low complexity" evidence="4">
    <location>
        <begin position="1309"/>
        <end position="1318"/>
    </location>
</feature>
<feature type="region of interest" description="Disordered" evidence="4">
    <location>
        <begin position="352"/>
        <end position="431"/>
    </location>
</feature>
<dbReference type="EMBL" id="OZ020112">
    <property type="protein sequence ID" value="CAK9264662.1"/>
    <property type="molecule type" value="Genomic_DNA"/>
</dbReference>
<dbReference type="Gene3D" id="1.20.5.340">
    <property type="match status" value="1"/>
</dbReference>
<dbReference type="Proteomes" id="UP001497444">
    <property type="component" value="Chromosome 17"/>
</dbReference>
<evidence type="ECO:0000256" key="1">
    <source>
        <dbReference type="ARBA" id="ARBA00006993"/>
    </source>
</evidence>
<feature type="region of interest" description="Disordered" evidence="4">
    <location>
        <begin position="764"/>
        <end position="787"/>
    </location>
</feature>
<keyword evidence="2" id="KW-0009">Actin-binding</keyword>
<feature type="region of interest" description="Disordered" evidence="4">
    <location>
        <begin position="1432"/>
        <end position="1459"/>
    </location>
</feature>
<keyword evidence="6" id="KW-1185">Reference proteome</keyword>
<reference evidence="5" key="1">
    <citation type="submission" date="2024-02" db="EMBL/GenBank/DDBJ databases">
        <authorList>
            <consortium name="ELIXIR-Norway"/>
            <consortium name="Elixir Norway"/>
        </authorList>
    </citation>
    <scope>NUCLEOTIDE SEQUENCE</scope>
</reference>
<evidence type="ECO:0000256" key="3">
    <source>
        <dbReference type="SAM" id="Coils"/>
    </source>
</evidence>
<comment type="subcellular location">
    <subcellularLocation>
        <location evidence="2">Cytoplasm</location>
        <location evidence="2">Cytoskeleton</location>
    </subcellularLocation>
</comment>
<feature type="compositionally biased region" description="Acidic residues" evidence="4">
    <location>
        <begin position="411"/>
        <end position="426"/>
    </location>
</feature>
<evidence type="ECO:0000313" key="5">
    <source>
        <dbReference type="EMBL" id="CAK9264662.1"/>
    </source>
</evidence>
<feature type="region of interest" description="Disordered" evidence="4">
    <location>
        <begin position="1309"/>
        <end position="1334"/>
    </location>
</feature>
<feature type="region of interest" description="Disordered" evidence="4">
    <location>
        <begin position="694"/>
        <end position="732"/>
    </location>
</feature>
<feature type="compositionally biased region" description="Basic and acidic residues" evidence="4">
    <location>
        <begin position="714"/>
        <end position="723"/>
    </location>
</feature>
<dbReference type="PANTHER" id="PTHR12902">
    <property type="entry name" value="WASP-1"/>
    <property type="match status" value="1"/>
</dbReference>
<keyword evidence="3" id="KW-0175">Coiled coil</keyword>
<dbReference type="Gene3D" id="6.10.280.150">
    <property type="match status" value="1"/>
</dbReference>
<protein>
    <recommendedName>
        <fullName evidence="2">Protein SCAR</fullName>
    </recommendedName>
    <alternativeName>
        <fullName evidence="2">Protein WAVE</fullName>
    </alternativeName>
</protein>
<feature type="compositionally biased region" description="Low complexity" evidence="4">
    <location>
        <begin position="258"/>
        <end position="272"/>
    </location>
</feature>
<sequence>MPLVRYELRSELMLANPQLYRTARKDDSEAVLEGVAMAALVGIVRQLGDLAEFAAEIFNGLHDEVMSIMGCCHELRARVLKLETDLPNVEKSLQSEATLFRLIYSPGADWHASLPSDNNHCTRGDLPDFLRNLYDKCRGPPRLFLLDKFDAEGEGACVKRYTDPSVFMKLWAESELKKAEQEQQKARTERKEAKLREKMESVTSLDIKPRERYSVIHLGNLEGFSGSFIPTMKANVNLIQGLDQILESQKNGEQMPLQPSTSSTSSEEAQTPSLTSLAIHGMDVEAEDVEDSFARLDTSQENGDQMGLQHTTGPRFAEEAPTPLLVPIETEYIDTEVENAEGNFQASSTVFQETDDQMPPNPTSSSRSAEEAQAPAWTPLAVNSMDTESQNSEDDFEQQSELNGNDAKLQEEEEEEEEEEEDDDDNSNSASFADALTTMDSEGELDTESRAWPDPDIHQLPPKIGLEEASVLNHLVLNAHVESQRRLVPRGIDLLEEQEGLLPDMRTEPKHDLNVESSFLEHENYYHSGVESSSPCIPCGDFAEMGNDLHGSLSPEVVVPMAEDAETDHQTVSEFEAESPSEAADLSQEVKETAMVDLPIPKVQTDYQRKNLPEDMYLAEEQASPQQSREPHDNDFVFEPSSALIQDEVHQDEHHPCSNMESTEPSVCIKQLDTEGETGHSVVVSEIVNDKREDNDCCRSSVSDSEVQAWPSPEAHHQTRESDQASLQNHSSAWEKHVDYSQGHDGPFQVMDLLEQTFPPQWSIQHQQELRSELSPSQQEQPPPAVEESTALPMFLGNLGDDEDNDSNGIISKEFINNERKQNVGEFRDSGSPVQSGPDIHEVTLQGKESLLNHSALATHVESRRQRRRWDINWVEEQARLRQLAVEPEDDTVIESPDQQISSAVNFIEPELFLEYQGKLRENGHSQLTSKTIGDKSELEESQGQGDPDVVGASVPAEAHIRSHAAPKKPVESRRQRASKSMHLEQAVYQTKLKHEDQPHAVTMLVKPPIFLEYLGRERENGDVPPITCNVVCGVTKLDDQGAAQTPGSKSQAHKFTEVDEALSSPPPLTHSALKRHVESRRQRARWDMNHVKKQLVLTEMRPEDDFMPGLQSVLNANGEPNSPVEASEPLMPPDEVQSSPLINGHTQAVSGGWIMDDQEADTDSPEGSEPPMCPEVVGIADSPVVNDCAKVPSEPKVDNEETVCAALHVSEPPIAPEEVESEKLDLVLNGHAHVVSSDQMVRHDQELDCDSPDIKELILFSSGGPSSAAADVAAVDMDQGEEKLLHDPHNMIEEQELKNTSLLSLSSRSCTDLSSQNSDEDPEDLDNLSSLSSASSPQRFTPFSLLHSPAESPATFSRQLLLGSAGNSGNNWKLCCEQQGASPQSSAAYIPLLSSSSPMTSMQQLPIHHDSIDDWPIQSWSIWSRQAHLSSPPMSPVRQSESSPGQASSSTHSNQMSDTEIEEAHMDAVSHQHDILKEMSVIDVSQVRDNQNVLMELNRKQYHRWRCSGLQNRWGTSTVTGNDFNVAAIMEKANAIRQDIVGGSDEDEEGKEHQRNGQTSSPLSLNLLSTLDSKNLATSMLLDRTGL</sequence>
<feature type="coiled-coil region" evidence="3">
    <location>
        <begin position="169"/>
        <end position="198"/>
    </location>
</feature>
<feature type="region of interest" description="Disordered" evidence="4">
    <location>
        <begin position="1542"/>
        <end position="1565"/>
    </location>
</feature>
<organism evidence="5 6">
    <name type="scientific">Sphagnum jensenii</name>
    <dbReference type="NCBI Taxonomy" id="128206"/>
    <lineage>
        <taxon>Eukaryota</taxon>
        <taxon>Viridiplantae</taxon>
        <taxon>Streptophyta</taxon>
        <taxon>Embryophyta</taxon>
        <taxon>Bryophyta</taxon>
        <taxon>Sphagnophytina</taxon>
        <taxon>Sphagnopsida</taxon>
        <taxon>Sphagnales</taxon>
        <taxon>Sphagnaceae</taxon>
        <taxon>Sphagnum</taxon>
    </lineage>
</organism>
<dbReference type="InterPro" id="IPR028288">
    <property type="entry name" value="SCAR/WAVE_fam"/>
</dbReference>
<evidence type="ECO:0000313" key="6">
    <source>
        <dbReference type="Proteomes" id="UP001497444"/>
    </source>
</evidence>
<name>A0ABP0WE39_9BRYO</name>
<evidence type="ECO:0000256" key="2">
    <source>
        <dbReference type="RuleBase" id="RU367034"/>
    </source>
</evidence>
<proteinExistence type="inferred from homology"/>
<gene>
    <name evidence="5" type="ORF">CSSPJE1EN1_LOCUS10140</name>
</gene>
<feature type="region of interest" description="Disordered" evidence="4">
    <location>
        <begin position="251"/>
        <end position="272"/>
    </location>
</feature>
<feature type="compositionally biased region" description="Polar residues" evidence="4">
    <location>
        <begin position="298"/>
        <end position="312"/>
    </location>
</feature>
<feature type="region of interest" description="Disordered" evidence="4">
    <location>
        <begin position="298"/>
        <end position="319"/>
    </location>
</feature>
<comment type="function">
    <text evidence="2">Involved in regulation of actin and microtubule organization. Part of a WAVE complex that activates the Arp2/3 complex.</text>
</comment>
<comment type="similarity">
    <text evidence="1 2">Belongs to the SCAR/WAVE family.</text>
</comment>
<feature type="region of interest" description="Disordered" evidence="4">
    <location>
        <begin position="1041"/>
        <end position="1072"/>
    </location>
</feature>
<keyword evidence="2" id="KW-0963">Cytoplasm</keyword>
<keyword evidence="2" id="KW-0206">Cytoskeleton</keyword>
<dbReference type="PANTHER" id="PTHR12902:SF1">
    <property type="entry name" value="WISKOTT-ALDRICH SYNDROME PROTEIN FAMILY MEMBER"/>
    <property type="match status" value="1"/>
</dbReference>
<feature type="region of interest" description="Disordered" evidence="4">
    <location>
        <begin position="931"/>
        <end position="983"/>
    </location>
</feature>